<dbReference type="AlphaFoldDB" id="A0A084WF79"/>
<feature type="region of interest" description="Disordered" evidence="1">
    <location>
        <begin position="54"/>
        <end position="96"/>
    </location>
</feature>
<name>A0A084WF79_ANOSI</name>
<protein>
    <submittedName>
        <fullName evidence="2 3">ABC transporter</fullName>
    </submittedName>
</protein>
<evidence type="ECO:0000313" key="3">
    <source>
        <dbReference type="EnsemblMetazoa" id="ASIC017134-PA"/>
    </source>
</evidence>
<evidence type="ECO:0000256" key="1">
    <source>
        <dbReference type="SAM" id="MobiDB-lite"/>
    </source>
</evidence>
<gene>
    <name evidence="2" type="ORF">ZHAS_00017134</name>
</gene>
<keyword evidence="4" id="KW-1185">Reference proteome</keyword>
<dbReference type="VEuPathDB" id="VectorBase:ASIC017134"/>
<proteinExistence type="predicted"/>
<sequence>MWVLSRQSSEKGEDLWPSPGLNADDADRSLKTDKRLRRAHVTGEKRIAEQRLRARAAKDAPAELQVSVTSVVPTSRVDSGLRTPEDGQQRNFSSPM</sequence>
<dbReference type="EMBL" id="KE525342">
    <property type="protein sequence ID" value="KFB48873.1"/>
    <property type="molecule type" value="Genomic_DNA"/>
</dbReference>
<reference evidence="2 4" key="1">
    <citation type="journal article" date="2014" name="BMC Genomics">
        <title>Genome sequence of Anopheles sinensis provides insight into genetics basis of mosquito competence for malaria parasites.</title>
        <authorList>
            <person name="Zhou D."/>
            <person name="Zhang D."/>
            <person name="Ding G."/>
            <person name="Shi L."/>
            <person name="Hou Q."/>
            <person name="Ye Y."/>
            <person name="Xu Y."/>
            <person name="Zhou H."/>
            <person name="Xiong C."/>
            <person name="Li S."/>
            <person name="Yu J."/>
            <person name="Hong S."/>
            <person name="Yu X."/>
            <person name="Zou P."/>
            <person name="Chen C."/>
            <person name="Chang X."/>
            <person name="Wang W."/>
            <person name="Lv Y."/>
            <person name="Sun Y."/>
            <person name="Ma L."/>
            <person name="Shen B."/>
            <person name="Zhu C."/>
        </authorList>
    </citation>
    <scope>NUCLEOTIDE SEQUENCE [LARGE SCALE GENOMIC DNA]</scope>
</reference>
<reference evidence="3" key="2">
    <citation type="submission" date="2020-05" db="UniProtKB">
        <authorList>
            <consortium name="EnsemblMetazoa"/>
        </authorList>
    </citation>
    <scope>IDENTIFICATION</scope>
</reference>
<accession>A0A084WF79</accession>
<feature type="compositionally biased region" description="Low complexity" evidence="1">
    <location>
        <begin position="66"/>
        <end position="78"/>
    </location>
</feature>
<dbReference type="Proteomes" id="UP000030765">
    <property type="component" value="Unassembled WGS sequence"/>
</dbReference>
<feature type="region of interest" description="Disordered" evidence="1">
    <location>
        <begin position="1"/>
        <end position="31"/>
    </location>
</feature>
<dbReference type="EMBL" id="ATLV01023316">
    <property type="status" value="NOT_ANNOTATED_CDS"/>
    <property type="molecule type" value="Genomic_DNA"/>
</dbReference>
<evidence type="ECO:0000313" key="4">
    <source>
        <dbReference type="Proteomes" id="UP000030765"/>
    </source>
</evidence>
<evidence type="ECO:0000313" key="2">
    <source>
        <dbReference type="EMBL" id="KFB48873.1"/>
    </source>
</evidence>
<dbReference type="EnsemblMetazoa" id="ASIC017134-RA">
    <property type="protein sequence ID" value="ASIC017134-PA"/>
    <property type="gene ID" value="ASIC017134"/>
</dbReference>
<organism evidence="2">
    <name type="scientific">Anopheles sinensis</name>
    <name type="common">Mosquito</name>
    <dbReference type="NCBI Taxonomy" id="74873"/>
    <lineage>
        <taxon>Eukaryota</taxon>
        <taxon>Metazoa</taxon>
        <taxon>Ecdysozoa</taxon>
        <taxon>Arthropoda</taxon>
        <taxon>Hexapoda</taxon>
        <taxon>Insecta</taxon>
        <taxon>Pterygota</taxon>
        <taxon>Neoptera</taxon>
        <taxon>Endopterygota</taxon>
        <taxon>Diptera</taxon>
        <taxon>Nematocera</taxon>
        <taxon>Culicoidea</taxon>
        <taxon>Culicidae</taxon>
        <taxon>Anophelinae</taxon>
        <taxon>Anopheles</taxon>
    </lineage>
</organism>